<keyword evidence="3" id="KW-1185">Reference proteome</keyword>
<evidence type="ECO:0000259" key="1">
    <source>
        <dbReference type="Pfam" id="PF06094"/>
    </source>
</evidence>
<evidence type="ECO:0000313" key="3">
    <source>
        <dbReference type="Proteomes" id="UP001589814"/>
    </source>
</evidence>
<dbReference type="InterPro" id="IPR036568">
    <property type="entry name" value="GGCT-like_sf"/>
</dbReference>
<accession>A0ABV6G043</accession>
<dbReference type="InterPro" id="IPR013024">
    <property type="entry name" value="GGCT-like"/>
</dbReference>
<dbReference type="Pfam" id="PF06094">
    <property type="entry name" value="GGACT"/>
    <property type="match status" value="1"/>
</dbReference>
<evidence type="ECO:0000313" key="2">
    <source>
        <dbReference type="EMBL" id="MFC0266981.1"/>
    </source>
</evidence>
<dbReference type="Gene3D" id="3.10.490.10">
    <property type="entry name" value="Gamma-glutamyl cyclotransferase-like"/>
    <property type="match status" value="1"/>
</dbReference>
<dbReference type="CDD" id="cd06661">
    <property type="entry name" value="GGCT_like"/>
    <property type="match status" value="1"/>
</dbReference>
<dbReference type="SUPFAM" id="SSF110857">
    <property type="entry name" value="Gamma-glutamyl cyclotransferase-like"/>
    <property type="match status" value="1"/>
</dbReference>
<dbReference type="Proteomes" id="UP001589814">
    <property type="component" value="Unassembled WGS sequence"/>
</dbReference>
<protein>
    <submittedName>
        <fullName evidence="2">Gamma-glutamylcyclotransferase</fullName>
    </submittedName>
</protein>
<dbReference type="EMBL" id="JBHLVX010000012">
    <property type="protein sequence ID" value="MFC0266981.1"/>
    <property type="molecule type" value="Genomic_DNA"/>
</dbReference>
<proteinExistence type="predicted"/>
<reference evidence="2 3" key="1">
    <citation type="submission" date="2024-09" db="EMBL/GenBank/DDBJ databases">
        <authorList>
            <person name="Sun Q."/>
            <person name="Mori K."/>
        </authorList>
    </citation>
    <scope>NUCLEOTIDE SEQUENCE [LARGE SCALE GENOMIC DNA]</scope>
    <source>
        <strain evidence="2 3">CCM 7415</strain>
    </source>
</reference>
<feature type="non-terminal residue" evidence="2">
    <location>
        <position position="1"/>
    </location>
</feature>
<dbReference type="RefSeq" id="WP_380059573.1">
    <property type="nucleotide sequence ID" value="NZ_JBHLVX010000012.1"/>
</dbReference>
<gene>
    <name evidence="2" type="ORF">ACFFHW_03030</name>
</gene>
<name>A0ABV6G043_9GAMM</name>
<feature type="domain" description="Gamma-glutamylcyclotransferase AIG2-like" evidence="1">
    <location>
        <begin position="27"/>
        <end position="89"/>
    </location>
</feature>
<sequence>SGIRWMSVLSHARRGKSDRLLAHANVRQQQGAVVEGVLYQLTAPAQILDMDPFEGHPEAYRREVCTIATEEGALSGWVYIAPVENTDDNCLPAREYLDHLLAGRDYLSDDYYRRLCAQPCVDELDRRSLTMLGIYAGTQR</sequence>
<organism evidence="2 3">
    <name type="scientific">Kushneria aurantia</name>
    <dbReference type="NCBI Taxonomy" id="504092"/>
    <lineage>
        <taxon>Bacteria</taxon>
        <taxon>Pseudomonadati</taxon>
        <taxon>Pseudomonadota</taxon>
        <taxon>Gammaproteobacteria</taxon>
        <taxon>Oceanospirillales</taxon>
        <taxon>Halomonadaceae</taxon>
        <taxon>Kushneria</taxon>
    </lineage>
</organism>
<comment type="caution">
    <text evidence="2">The sequence shown here is derived from an EMBL/GenBank/DDBJ whole genome shotgun (WGS) entry which is preliminary data.</text>
</comment>
<dbReference type="InterPro" id="IPR009288">
    <property type="entry name" value="AIG2-like_dom"/>
</dbReference>